<dbReference type="RefSeq" id="WP_386159860.1">
    <property type="nucleotide sequence ID" value="NZ_JBHMBS010000012.1"/>
</dbReference>
<protein>
    <submittedName>
        <fullName evidence="1">Uncharacterized protein</fullName>
    </submittedName>
</protein>
<dbReference type="EMBL" id="JBHMBS010000012">
    <property type="protein sequence ID" value="MFB9678694.1"/>
    <property type="molecule type" value="Genomic_DNA"/>
</dbReference>
<name>A0ABV5THX6_9ACTN</name>
<gene>
    <name evidence="1" type="ORF">ACFFRH_24715</name>
</gene>
<organism evidence="1 2">
    <name type="scientific">Streptosporangium vulgare</name>
    <dbReference type="NCBI Taxonomy" id="46190"/>
    <lineage>
        <taxon>Bacteria</taxon>
        <taxon>Bacillati</taxon>
        <taxon>Actinomycetota</taxon>
        <taxon>Actinomycetes</taxon>
        <taxon>Streptosporangiales</taxon>
        <taxon>Streptosporangiaceae</taxon>
        <taxon>Streptosporangium</taxon>
    </lineage>
</organism>
<reference evidence="1 2" key="1">
    <citation type="submission" date="2024-09" db="EMBL/GenBank/DDBJ databases">
        <authorList>
            <person name="Sun Q."/>
            <person name="Mori K."/>
        </authorList>
    </citation>
    <scope>NUCLEOTIDE SEQUENCE [LARGE SCALE GENOMIC DNA]</scope>
    <source>
        <strain evidence="1 2">JCM 3028</strain>
    </source>
</reference>
<accession>A0ABV5THX6</accession>
<comment type="caution">
    <text evidence="1">The sequence shown here is derived from an EMBL/GenBank/DDBJ whole genome shotgun (WGS) entry which is preliminary data.</text>
</comment>
<keyword evidence="2" id="KW-1185">Reference proteome</keyword>
<evidence type="ECO:0000313" key="2">
    <source>
        <dbReference type="Proteomes" id="UP001589610"/>
    </source>
</evidence>
<evidence type="ECO:0000313" key="1">
    <source>
        <dbReference type="EMBL" id="MFB9678694.1"/>
    </source>
</evidence>
<sequence length="101" mass="11611">MAEQNAHLLLDQCMSPHVAMAQRDHVRLDWRPPYRTLARARPVAWTCACRATLYELCEGGGQAFIRRTVQLDGKPQIFETCRWSISEARLTWTALLSGRVR</sequence>
<proteinExistence type="predicted"/>
<dbReference type="Proteomes" id="UP001589610">
    <property type="component" value="Unassembled WGS sequence"/>
</dbReference>